<organism evidence="1 2">
    <name type="scientific">Acanthoscelides obtectus</name>
    <name type="common">Bean weevil</name>
    <name type="synonym">Bruchus obtectus</name>
    <dbReference type="NCBI Taxonomy" id="200917"/>
    <lineage>
        <taxon>Eukaryota</taxon>
        <taxon>Metazoa</taxon>
        <taxon>Ecdysozoa</taxon>
        <taxon>Arthropoda</taxon>
        <taxon>Hexapoda</taxon>
        <taxon>Insecta</taxon>
        <taxon>Pterygota</taxon>
        <taxon>Neoptera</taxon>
        <taxon>Endopterygota</taxon>
        <taxon>Coleoptera</taxon>
        <taxon>Polyphaga</taxon>
        <taxon>Cucujiformia</taxon>
        <taxon>Chrysomeloidea</taxon>
        <taxon>Chrysomelidae</taxon>
        <taxon>Bruchinae</taxon>
        <taxon>Bruchini</taxon>
        <taxon>Acanthoscelides</taxon>
    </lineage>
</organism>
<keyword evidence="2" id="KW-1185">Reference proteome</keyword>
<comment type="caution">
    <text evidence="1">The sequence shown here is derived from an EMBL/GenBank/DDBJ whole genome shotgun (WGS) entry which is preliminary data.</text>
</comment>
<accession>A0A9P0LFM0</accession>
<proteinExistence type="predicted"/>
<dbReference type="Proteomes" id="UP001152888">
    <property type="component" value="Unassembled WGS sequence"/>
</dbReference>
<reference evidence="1" key="1">
    <citation type="submission" date="2022-03" db="EMBL/GenBank/DDBJ databases">
        <authorList>
            <person name="Sayadi A."/>
        </authorList>
    </citation>
    <scope>NUCLEOTIDE SEQUENCE</scope>
</reference>
<evidence type="ECO:0000313" key="2">
    <source>
        <dbReference type="Proteomes" id="UP001152888"/>
    </source>
</evidence>
<dbReference type="EMBL" id="CAKOFQ010007284">
    <property type="protein sequence ID" value="CAH1997386.1"/>
    <property type="molecule type" value="Genomic_DNA"/>
</dbReference>
<evidence type="ECO:0000313" key="1">
    <source>
        <dbReference type="EMBL" id="CAH1997386.1"/>
    </source>
</evidence>
<protein>
    <submittedName>
        <fullName evidence="1">Uncharacterized protein</fullName>
    </submittedName>
</protein>
<sequence>MCLGGAKPVVVTIEEQSVPRPSVREESSTRLLNRIHHFQCSCGRSTTNDTSI</sequence>
<name>A0A9P0LFM0_ACAOB</name>
<dbReference type="AlphaFoldDB" id="A0A9P0LFM0"/>
<gene>
    <name evidence="1" type="ORF">ACAOBT_LOCUS23702</name>
</gene>